<dbReference type="Pfam" id="PF03161">
    <property type="entry name" value="LAGLIDADG_2"/>
    <property type="match status" value="1"/>
</dbReference>
<dbReference type="GO" id="GO:0004519">
    <property type="term" value="F:endonuclease activity"/>
    <property type="evidence" value="ECO:0007669"/>
    <property type="project" value="InterPro"/>
</dbReference>
<dbReference type="AlphaFoldDB" id="A0A386B1D9"/>
<reference evidence="2" key="2">
    <citation type="journal article" date="2019" name="Mol. Phylogenet. Evol.">
        <title>Reassessment of the classification of bryopsidales (chlorophyta) based on chloroplast phylogenomic analyses.</title>
        <authorList>
            <person name="Cremen M.C."/>
            <person name="Leliaert F."/>
            <person name="West J."/>
            <person name="Lam D.W."/>
            <person name="Shimada S."/>
            <person name="Lopez-Bautista J.M."/>
            <person name="Verbruggen H."/>
        </authorList>
    </citation>
    <scope>NUCLEOTIDE SEQUENCE</scope>
</reference>
<sequence length="189" mass="21912">MDLYIQQIVIGCILGDGSITKSGCLQIEQSSKQKEYVYWKYEQLKSIVSDEPKRVNRYDKRTQCTYSSDRFYTRALFKQLRKEFYPIEKKSIPLNVQNFLKAPVTLAVWYMDDGGRGANTKKGVILSVPNYDFESQLRLQTALKFNYGIDTTLHKNGQLYVPMSSYTTFDNCISPHIIPSMRYKLSITP</sequence>
<geneLocation type="chloroplast" evidence="2"/>
<accession>A0A386B1D9</accession>
<reference evidence="2" key="1">
    <citation type="submission" date="2018-07" db="EMBL/GenBank/DDBJ databases">
        <authorList>
            <person name="Quirk P.G."/>
            <person name="Krulwich T.A."/>
        </authorList>
    </citation>
    <scope>NUCLEOTIDE SEQUENCE</scope>
</reference>
<name>A0A386B1D9_9CHLO</name>
<evidence type="ECO:0000259" key="1">
    <source>
        <dbReference type="Pfam" id="PF03161"/>
    </source>
</evidence>
<keyword evidence="2" id="KW-0934">Plastid</keyword>
<dbReference type="InterPro" id="IPR027434">
    <property type="entry name" value="Homing_endonucl"/>
</dbReference>
<evidence type="ECO:0000313" key="2">
    <source>
        <dbReference type="EMBL" id="AYC65483.1"/>
    </source>
</evidence>
<dbReference type="GeneID" id="38279382"/>
<dbReference type="SUPFAM" id="SSF55608">
    <property type="entry name" value="Homing endonucleases"/>
    <property type="match status" value="1"/>
</dbReference>
<dbReference type="InterPro" id="IPR004860">
    <property type="entry name" value="LAGLIDADG_dom"/>
</dbReference>
<dbReference type="EMBL" id="MH591110">
    <property type="protein sequence ID" value="AYC65483.1"/>
    <property type="molecule type" value="Genomic_DNA"/>
</dbReference>
<organism evidence="2">
    <name type="scientific">Rhipiliopsis peltata</name>
    <dbReference type="NCBI Taxonomy" id="2320810"/>
    <lineage>
        <taxon>Eukaryota</taxon>
        <taxon>Viridiplantae</taxon>
        <taxon>Chlorophyta</taxon>
        <taxon>core chlorophytes</taxon>
        <taxon>Ulvophyceae</taxon>
        <taxon>TCBD clade</taxon>
        <taxon>Bryopsidales</taxon>
        <taxon>Halimedineae</taxon>
        <taxon>Halimedaceae</taxon>
        <taxon>Rhipiliopsideae</taxon>
        <taxon>Rhipiliopsis</taxon>
    </lineage>
</organism>
<protein>
    <recommendedName>
        <fullName evidence="1">Homing endonuclease LAGLIDADG domain-containing protein</fullName>
    </recommendedName>
</protein>
<proteinExistence type="predicted"/>
<gene>
    <name evidence="2" type="primary">orf189</name>
</gene>
<feature type="domain" description="Homing endonuclease LAGLIDADG" evidence="1">
    <location>
        <begin position="7"/>
        <end position="160"/>
    </location>
</feature>
<dbReference type="Gene3D" id="3.10.28.10">
    <property type="entry name" value="Homing endonucleases"/>
    <property type="match status" value="2"/>
</dbReference>
<keyword evidence="2" id="KW-0150">Chloroplast</keyword>
<dbReference type="RefSeq" id="YP_009519423.1">
    <property type="nucleotide sequence ID" value="NC_039526.1"/>
</dbReference>